<evidence type="ECO:0000256" key="1">
    <source>
        <dbReference type="SAM" id="SignalP"/>
    </source>
</evidence>
<proteinExistence type="predicted"/>
<protein>
    <submittedName>
        <fullName evidence="3">Uncharacterized protein DUF2272</fullName>
    </submittedName>
</protein>
<dbReference type="PROSITE" id="PS51257">
    <property type="entry name" value="PROKAR_LIPOPROTEIN"/>
    <property type="match status" value="1"/>
</dbReference>
<dbReference type="OrthoDB" id="8836344at2"/>
<feature type="chain" id="PRO_5020430547" evidence="1">
    <location>
        <begin position="26"/>
        <end position="235"/>
    </location>
</feature>
<comment type="caution">
    <text evidence="3">The sequence shown here is derived from an EMBL/GenBank/DDBJ whole genome shotgun (WGS) entry which is preliminary data.</text>
</comment>
<accession>A0A4R6WUZ8</accession>
<evidence type="ECO:0000259" key="2">
    <source>
        <dbReference type="Pfam" id="PF10030"/>
    </source>
</evidence>
<organism evidence="3 4">
    <name type="scientific">Dongia mobilis</name>
    <dbReference type="NCBI Taxonomy" id="578943"/>
    <lineage>
        <taxon>Bacteria</taxon>
        <taxon>Pseudomonadati</taxon>
        <taxon>Pseudomonadota</taxon>
        <taxon>Alphaproteobacteria</taxon>
        <taxon>Rhodospirillales</taxon>
        <taxon>Dongiaceae</taxon>
        <taxon>Dongia</taxon>
    </lineage>
</organism>
<dbReference type="AlphaFoldDB" id="A0A4R6WUZ8"/>
<dbReference type="InterPro" id="IPR019262">
    <property type="entry name" value="DUF2272"/>
</dbReference>
<evidence type="ECO:0000313" key="4">
    <source>
        <dbReference type="Proteomes" id="UP000295783"/>
    </source>
</evidence>
<dbReference type="Proteomes" id="UP000295783">
    <property type="component" value="Unassembled WGS sequence"/>
</dbReference>
<sequence length="235" mass="25910">MSHARPLRKLPLLLLLVMLSGCAAAMPPRPLAPPETVRASIIRLAEQEWAAFNGQTIRFDALGREIIAPVGFWEDERRGDALVAKYWRAVGSDWRGFDVDKPWSAAFISWVMAEAGVPAEEMPPSATHAGYLRAAIAAGGGKWRAHPPEDYAPRPGDLICATRAGQKIERFDVIPVGATLHCDIVVLTGVGRLWSIGGNVRNSVSRTERQIDAAGRLARDDVRPWFLVLENRYPR</sequence>
<feature type="signal peptide" evidence="1">
    <location>
        <begin position="1"/>
        <end position="25"/>
    </location>
</feature>
<dbReference type="Pfam" id="PF10030">
    <property type="entry name" value="DUF2272"/>
    <property type="match status" value="1"/>
</dbReference>
<evidence type="ECO:0000313" key="3">
    <source>
        <dbReference type="EMBL" id="TDQ83990.1"/>
    </source>
</evidence>
<reference evidence="3 4" key="1">
    <citation type="submission" date="2019-03" db="EMBL/GenBank/DDBJ databases">
        <title>Genomic Encyclopedia of Type Strains, Phase III (KMG-III): the genomes of soil and plant-associated and newly described type strains.</title>
        <authorList>
            <person name="Whitman W."/>
        </authorList>
    </citation>
    <scope>NUCLEOTIDE SEQUENCE [LARGE SCALE GENOMIC DNA]</scope>
    <source>
        <strain evidence="3 4">CGMCC 1.7660</strain>
    </source>
</reference>
<name>A0A4R6WUZ8_9PROT</name>
<dbReference type="RefSeq" id="WP_133612061.1">
    <property type="nucleotide sequence ID" value="NZ_SNYW01000006.1"/>
</dbReference>
<keyword evidence="1" id="KW-0732">Signal</keyword>
<feature type="domain" description="DUF2272" evidence="2">
    <location>
        <begin position="99"/>
        <end position="229"/>
    </location>
</feature>
<gene>
    <name evidence="3" type="ORF">A8950_0536</name>
</gene>
<keyword evidence="4" id="KW-1185">Reference proteome</keyword>
<dbReference type="EMBL" id="SNYW01000006">
    <property type="protein sequence ID" value="TDQ83990.1"/>
    <property type="molecule type" value="Genomic_DNA"/>
</dbReference>